<organism evidence="1 2">
    <name type="scientific">Coptotermes formosanus</name>
    <name type="common">Formosan subterranean termite</name>
    <dbReference type="NCBI Taxonomy" id="36987"/>
    <lineage>
        <taxon>Eukaryota</taxon>
        <taxon>Metazoa</taxon>
        <taxon>Ecdysozoa</taxon>
        <taxon>Arthropoda</taxon>
        <taxon>Hexapoda</taxon>
        <taxon>Insecta</taxon>
        <taxon>Pterygota</taxon>
        <taxon>Neoptera</taxon>
        <taxon>Polyneoptera</taxon>
        <taxon>Dictyoptera</taxon>
        <taxon>Blattodea</taxon>
        <taxon>Blattoidea</taxon>
        <taxon>Termitoidae</taxon>
        <taxon>Rhinotermitidae</taxon>
        <taxon>Coptotermes</taxon>
    </lineage>
</organism>
<protein>
    <submittedName>
        <fullName evidence="1">Uncharacterized protein</fullName>
    </submittedName>
</protein>
<dbReference type="InParanoid" id="A0A6L2PYV5"/>
<dbReference type="EMBL" id="BLKM01000712">
    <property type="protein sequence ID" value="GFG37689.1"/>
    <property type="molecule type" value="Genomic_DNA"/>
</dbReference>
<accession>A0A6L2PYV5</accession>
<keyword evidence="2" id="KW-1185">Reference proteome</keyword>
<gene>
    <name evidence="1" type="ORF">Cfor_12173</name>
</gene>
<comment type="caution">
    <text evidence="1">The sequence shown here is derived from an EMBL/GenBank/DDBJ whole genome shotgun (WGS) entry which is preliminary data.</text>
</comment>
<name>A0A6L2PYV5_COPFO</name>
<sequence>MLLRRAICNSVCSKTYPQNVCANAVHFKRLLSITGGDELSNIIPVNDEKKDEKKRGGFAQAFQRYTSPPEIKTQTLEKEETFASLLRNSKLIDVIILYNAKVCTTNGRRTA</sequence>
<reference evidence="2" key="1">
    <citation type="submission" date="2020-01" db="EMBL/GenBank/DDBJ databases">
        <title>Draft genome sequence of the Termite Coptotermes fromosanus.</title>
        <authorList>
            <person name="Itakura S."/>
            <person name="Yosikawa Y."/>
            <person name="Umezawa K."/>
        </authorList>
    </citation>
    <scope>NUCLEOTIDE SEQUENCE [LARGE SCALE GENOMIC DNA]</scope>
</reference>
<dbReference type="AlphaFoldDB" id="A0A6L2PYV5"/>
<evidence type="ECO:0000313" key="1">
    <source>
        <dbReference type="EMBL" id="GFG37689.1"/>
    </source>
</evidence>
<dbReference type="Proteomes" id="UP000502823">
    <property type="component" value="Unassembled WGS sequence"/>
</dbReference>
<evidence type="ECO:0000313" key="2">
    <source>
        <dbReference type="Proteomes" id="UP000502823"/>
    </source>
</evidence>
<proteinExistence type="predicted"/>